<dbReference type="PANTHER" id="PTHR31627:SF13">
    <property type="entry name" value="SERPENTINE RECEPTOR CLASS GAMMA-1-RELATED"/>
    <property type="match status" value="1"/>
</dbReference>
<dbReference type="InterPro" id="IPR000609">
    <property type="entry name" value="7TM_GPCR_serpentine_rcpt_Srg"/>
</dbReference>
<dbReference type="InterPro" id="IPR051119">
    <property type="entry name" value="Nematode_SR-like"/>
</dbReference>
<keyword evidence="3 6" id="KW-0812">Transmembrane</keyword>
<dbReference type="GO" id="GO:0004888">
    <property type="term" value="F:transmembrane signaling receptor activity"/>
    <property type="evidence" value="ECO:0007669"/>
    <property type="project" value="InterPro"/>
</dbReference>
<dbReference type="Pfam" id="PF02118">
    <property type="entry name" value="Srg"/>
    <property type="match status" value="1"/>
</dbReference>
<organism evidence="7 8">
    <name type="scientific">Caenorhabditis auriculariae</name>
    <dbReference type="NCBI Taxonomy" id="2777116"/>
    <lineage>
        <taxon>Eukaryota</taxon>
        <taxon>Metazoa</taxon>
        <taxon>Ecdysozoa</taxon>
        <taxon>Nematoda</taxon>
        <taxon>Chromadorea</taxon>
        <taxon>Rhabditida</taxon>
        <taxon>Rhabditina</taxon>
        <taxon>Rhabditomorpha</taxon>
        <taxon>Rhabditoidea</taxon>
        <taxon>Rhabditidae</taxon>
        <taxon>Peloderinae</taxon>
        <taxon>Caenorhabditis</taxon>
    </lineage>
</organism>
<dbReference type="EMBL" id="CAJGYM010000101">
    <property type="protein sequence ID" value="CAD6197689.1"/>
    <property type="molecule type" value="Genomic_DNA"/>
</dbReference>
<evidence type="ECO:0000313" key="7">
    <source>
        <dbReference type="EMBL" id="CAD6197689.1"/>
    </source>
</evidence>
<sequence length="214" mass="23891">MIIHVTPLCWPLIAVFGYFEPSFILTPFYFLTHYSQALKYILQCFGFICISPLAVVWNVAISETFLVEELGGLTVGYTRVVSWAGLSSFMLLLSALTLLILGITTTVTLIGLVSMTTRLKTSERNLFIVTLFMVFTIVINSMARAGFLVPSIMQMINVDYLLIIQYLTIDFCNVCTPIVMIYMSSPLRKVLLEKEPSIIVVASSTESVASNRSK</sequence>
<evidence type="ECO:0000256" key="4">
    <source>
        <dbReference type="ARBA" id="ARBA00022989"/>
    </source>
</evidence>
<dbReference type="AlphaFoldDB" id="A0A8S1HPA3"/>
<dbReference type="PANTHER" id="PTHR31627">
    <property type="entry name" value="SERPENTINE RECEPTOR CLASS GAMMA-RELATED"/>
    <property type="match status" value="1"/>
</dbReference>
<dbReference type="GO" id="GO:0007606">
    <property type="term" value="P:sensory perception of chemical stimulus"/>
    <property type="evidence" value="ECO:0007669"/>
    <property type="project" value="UniProtKB-UniRule"/>
</dbReference>
<name>A0A8S1HPA3_9PELO</name>
<keyword evidence="4 6" id="KW-1133">Transmembrane helix</keyword>
<protein>
    <recommendedName>
        <fullName evidence="6">Serpentine receptor class gamma</fullName>
    </recommendedName>
</protein>
<comment type="caution">
    <text evidence="6">Lacks conserved residue(s) required for the propagation of feature annotation.</text>
</comment>
<keyword evidence="5 6" id="KW-0472">Membrane</keyword>
<dbReference type="GO" id="GO:0016020">
    <property type="term" value="C:membrane"/>
    <property type="evidence" value="ECO:0007669"/>
    <property type="project" value="UniProtKB-SubCell"/>
</dbReference>
<keyword evidence="8" id="KW-1185">Reference proteome</keyword>
<feature type="transmembrane region" description="Helical" evidence="6">
    <location>
        <begin position="80"/>
        <end position="113"/>
    </location>
</feature>
<gene>
    <name evidence="7" type="ORF">CAUJ_LOCUS13598</name>
</gene>
<proteinExistence type="inferred from homology"/>
<dbReference type="Proteomes" id="UP000835052">
    <property type="component" value="Unassembled WGS sequence"/>
</dbReference>
<evidence type="ECO:0000256" key="5">
    <source>
        <dbReference type="ARBA" id="ARBA00023136"/>
    </source>
</evidence>
<evidence type="ECO:0000256" key="6">
    <source>
        <dbReference type="RuleBase" id="RU280813"/>
    </source>
</evidence>
<evidence type="ECO:0000313" key="8">
    <source>
        <dbReference type="Proteomes" id="UP000835052"/>
    </source>
</evidence>
<dbReference type="PRINTS" id="PR00698">
    <property type="entry name" value="TMPROTEINSRG"/>
</dbReference>
<comment type="similarity">
    <text evidence="2 6">Belongs to the nematode receptor-like protein srg family.</text>
</comment>
<feature type="transmembrane region" description="Helical" evidence="6">
    <location>
        <begin position="12"/>
        <end position="31"/>
    </location>
</feature>
<comment type="subcellular location">
    <subcellularLocation>
        <location evidence="1">Membrane</location>
        <topology evidence="1">Multi-pass membrane protein</topology>
    </subcellularLocation>
</comment>
<accession>A0A8S1HPA3</accession>
<evidence type="ECO:0000256" key="1">
    <source>
        <dbReference type="ARBA" id="ARBA00004141"/>
    </source>
</evidence>
<evidence type="ECO:0000256" key="3">
    <source>
        <dbReference type="ARBA" id="ARBA00022692"/>
    </source>
</evidence>
<dbReference type="OrthoDB" id="5781692at2759"/>
<comment type="caution">
    <text evidence="7">The sequence shown here is derived from an EMBL/GenBank/DDBJ whole genome shotgun (WGS) entry which is preliminary data.</text>
</comment>
<feature type="transmembrane region" description="Helical" evidence="6">
    <location>
        <begin position="125"/>
        <end position="143"/>
    </location>
</feature>
<feature type="transmembrane region" description="Helical" evidence="6">
    <location>
        <begin position="163"/>
        <end position="183"/>
    </location>
</feature>
<evidence type="ECO:0000256" key="2">
    <source>
        <dbReference type="ARBA" id="ARBA00005692"/>
    </source>
</evidence>
<feature type="transmembrane region" description="Helical" evidence="6">
    <location>
        <begin position="40"/>
        <end position="60"/>
    </location>
</feature>
<reference evidence="7" key="1">
    <citation type="submission" date="2020-10" db="EMBL/GenBank/DDBJ databases">
        <authorList>
            <person name="Kikuchi T."/>
        </authorList>
    </citation>
    <scope>NUCLEOTIDE SEQUENCE</scope>
    <source>
        <strain evidence="7">NKZ352</strain>
    </source>
</reference>